<evidence type="ECO:0000313" key="2">
    <source>
        <dbReference type="Proteomes" id="UP000622405"/>
    </source>
</evidence>
<name>A0ABR6YYL9_9FIRM</name>
<accession>A0ABR6YYL9</accession>
<gene>
    <name evidence="1" type="ORF">GH811_11955</name>
</gene>
<proteinExistence type="predicted"/>
<dbReference type="PROSITE" id="PS51257">
    <property type="entry name" value="PROKAR_LIPOPROTEIN"/>
    <property type="match status" value="1"/>
</dbReference>
<comment type="caution">
    <text evidence="1">The sequence shown here is derived from an EMBL/GenBank/DDBJ whole genome shotgun (WGS) entry which is preliminary data.</text>
</comment>
<dbReference type="Proteomes" id="UP000622405">
    <property type="component" value="Unassembled WGS sequence"/>
</dbReference>
<evidence type="ECO:0008006" key="3">
    <source>
        <dbReference type="Google" id="ProtNLM"/>
    </source>
</evidence>
<evidence type="ECO:0000313" key="1">
    <source>
        <dbReference type="EMBL" id="MBC3900332.1"/>
    </source>
</evidence>
<dbReference type="Gene3D" id="3.10.450.730">
    <property type="entry name" value="BLIP domain"/>
    <property type="match status" value="1"/>
</dbReference>
<reference evidence="1 2" key="1">
    <citation type="journal article" date="2020" name="mSystems">
        <title>Defining Genomic and Predicted Metabolic Features of the Acetobacterium Genus.</title>
        <authorList>
            <person name="Ross D.E."/>
            <person name="Marshall C.W."/>
            <person name="Gulliver D."/>
            <person name="May H.D."/>
            <person name="Norman R.S."/>
        </authorList>
    </citation>
    <scope>NUCLEOTIDE SEQUENCE [LARGE SCALE GENOMIC DNA]</scope>
    <source>
        <strain evidence="1 2">DSM 4132</strain>
    </source>
</reference>
<sequence>MLKNRKILFLFSMILILGLAVMLSGCNGSGTKNEAVNKPDYFYSQIELGMAKDQVETALGVTPEEIDDTYVYTDEQTGFGVQISYDASDLVISKILYHENDSEVMGLSDASVTEDQLPSITEGMTYDEVKQILGSEGTEMIQMSNPVDPNNPIVMMIWFNDDQTGFYVTFLGHQGTVKSVKFWK</sequence>
<protein>
    <recommendedName>
        <fullName evidence="3">DUF3862 domain-containing protein</fullName>
    </recommendedName>
</protein>
<dbReference type="EMBL" id="WJBE01000010">
    <property type="protein sequence ID" value="MBC3900332.1"/>
    <property type="molecule type" value="Genomic_DNA"/>
</dbReference>
<organism evidence="1 2">
    <name type="scientific">Acetobacterium malicum</name>
    <dbReference type="NCBI Taxonomy" id="52692"/>
    <lineage>
        <taxon>Bacteria</taxon>
        <taxon>Bacillati</taxon>
        <taxon>Bacillota</taxon>
        <taxon>Clostridia</taxon>
        <taxon>Eubacteriales</taxon>
        <taxon>Eubacteriaceae</taxon>
        <taxon>Acetobacterium</taxon>
    </lineage>
</organism>
<keyword evidence="2" id="KW-1185">Reference proteome</keyword>
<dbReference type="RefSeq" id="WP_186894578.1">
    <property type="nucleotide sequence ID" value="NZ_WJBE01000010.1"/>
</dbReference>